<dbReference type="InterPro" id="IPR000644">
    <property type="entry name" value="CBS_dom"/>
</dbReference>
<dbReference type="Proteomes" id="UP000654004">
    <property type="component" value="Unassembled WGS sequence"/>
</dbReference>
<accession>A0ABQ2QHB6</accession>
<reference evidence="4" key="1">
    <citation type="journal article" date="2019" name="Int. J. Syst. Evol. Microbiol.">
        <title>The Global Catalogue of Microorganisms (GCM) 10K type strain sequencing project: providing services to taxonomists for standard genome sequencing and annotation.</title>
        <authorList>
            <consortium name="The Broad Institute Genomics Platform"/>
            <consortium name="The Broad Institute Genome Sequencing Center for Infectious Disease"/>
            <person name="Wu L."/>
            <person name="Ma J."/>
        </authorList>
    </citation>
    <scope>NUCLEOTIDE SEQUENCE [LARGE SCALE GENOMIC DNA]</scope>
    <source>
        <strain evidence="4">JCM 32305</strain>
    </source>
</reference>
<gene>
    <name evidence="3" type="ORF">GCM10009410_13620</name>
</gene>
<dbReference type="EMBL" id="BMQW01000003">
    <property type="protein sequence ID" value="GGP81928.1"/>
    <property type="molecule type" value="Genomic_DNA"/>
</dbReference>
<proteinExistence type="predicted"/>
<evidence type="ECO:0000256" key="1">
    <source>
        <dbReference type="PROSITE-ProRule" id="PRU00703"/>
    </source>
</evidence>
<comment type="caution">
    <text evidence="3">The sequence shown here is derived from an EMBL/GenBank/DDBJ whole genome shotgun (WGS) entry which is preliminary data.</text>
</comment>
<dbReference type="SUPFAM" id="SSF54631">
    <property type="entry name" value="CBS-domain pair"/>
    <property type="match status" value="1"/>
</dbReference>
<dbReference type="Gene3D" id="3.10.580.10">
    <property type="entry name" value="CBS-domain"/>
    <property type="match status" value="1"/>
</dbReference>
<evidence type="ECO:0000313" key="3">
    <source>
        <dbReference type="EMBL" id="GGP81928.1"/>
    </source>
</evidence>
<keyword evidence="4" id="KW-1185">Reference proteome</keyword>
<dbReference type="InterPro" id="IPR046342">
    <property type="entry name" value="CBS_dom_sf"/>
</dbReference>
<dbReference type="CDD" id="cd04640">
    <property type="entry name" value="CBS_pair_proteobact"/>
    <property type="match status" value="1"/>
</dbReference>
<name>A0ABQ2QHB6_9GAMM</name>
<organism evidence="3 4">
    <name type="scientific">Shewanella ulleungensis</name>
    <dbReference type="NCBI Taxonomy" id="2282699"/>
    <lineage>
        <taxon>Bacteria</taxon>
        <taxon>Pseudomonadati</taxon>
        <taxon>Pseudomonadota</taxon>
        <taxon>Gammaproteobacteria</taxon>
        <taxon>Alteromonadales</taxon>
        <taxon>Shewanellaceae</taxon>
        <taxon>Shewanella</taxon>
    </lineage>
</organism>
<feature type="domain" description="CBS" evidence="2">
    <location>
        <begin position="108"/>
        <end position="171"/>
    </location>
</feature>
<sequence>MKKLALYPVEKIDELTSPEAHEDISILSSAVNIFTDFKKVTPLVIESNASAVEVESLMQKSHVRLKLVVNHKNEFLGLISFESLHNQEILKRVAEGHQREQLKVIDFMIPKDQLKAIDYDDLSYAKIGDVIETLKSAGQQHCLVLDRQQHAIRGVLSANDIARRLKLAVDVSTPNSFAAIFDVISKIQQPAVLKTPQPHF</sequence>
<keyword evidence="1" id="KW-0129">CBS domain</keyword>
<dbReference type="Pfam" id="PF00571">
    <property type="entry name" value="CBS"/>
    <property type="match status" value="1"/>
</dbReference>
<evidence type="ECO:0000259" key="2">
    <source>
        <dbReference type="PROSITE" id="PS51371"/>
    </source>
</evidence>
<evidence type="ECO:0000313" key="4">
    <source>
        <dbReference type="Proteomes" id="UP000654004"/>
    </source>
</evidence>
<dbReference type="RefSeq" id="WP_229777042.1">
    <property type="nucleotide sequence ID" value="NZ_BMQW01000003.1"/>
</dbReference>
<dbReference type="PROSITE" id="PS51371">
    <property type="entry name" value="CBS"/>
    <property type="match status" value="1"/>
</dbReference>
<protein>
    <recommendedName>
        <fullName evidence="2">CBS domain-containing protein</fullName>
    </recommendedName>
</protein>